<evidence type="ECO:0000259" key="7">
    <source>
        <dbReference type="Pfam" id="PF23704"/>
    </source>
</evidence>
<evidence type="ECO:0000313" key="9">
    <source>
        <dbReference type="RefSeq" id="XP_014666558.1"/>
    </source>
</evidence>
<keyword evidence="2" id="KW-0597">Phosphoprotein</keyword>
<dbReference type="GeneID" id="106808372"/>
<gene>
    <name evidence="9" type="primary">LOC106808372</name>
</gene>
<protein>
    <submittedName>
        <fullName evidence="9">General transcription factor 3C polypeptide 1-like</fullName>
    </submittedName>
</protein>
<dbReference type="InterPro" id="IPR007309">
    <property type="entry name" value="TFIIIC_Bblock-bd"/>
</dbReference>
<organism evidence="8 9">
    <name type="scientific">Priapulus caudatus</name>
    <name type="common">Priapulid worm</name>
    <dbReference type="NCBI Taxonomy" id="37621"/>
    <lineage>
        <taxon>Eukaryota</taxon>
        <taxon>Metazoa</taxon>
        <taxon>Ecdysozoa</taxon>
        <taxon>Scalidophora</taxon>
        <taxon>Priapulida</taxon>
        <taxon>Priapulimorpha</taxon>
        <taxon>Priapulimorphida</taxon>
        <taxon>Priapulidae</taxon>
        <taxon>Priapulus</taxon>
    </lineage>
</organism>
<dbReference type="PANTHER" id="PTHR15180">
    <property type="entry name" value="GENERAL TRANSCRIPTION FACTOR 3C POLYPEPTIDE 1"/>
    <property type="match status" value="1"/>
</dbReference>
<keyword evidence="8" id="KW-1185">Reference proteome</keyword>
<dbReference type="RefSeq" id="XP_014666558.1">
    <property type="nucleotide sequence ID" value="XM_014811072.1"/>
</dbReference>
<evidence type="ECO:0000256" key="3">
    <source>
        <dbReference type="ARBA" id="ARBA00023125"/>
    </source>
</evidence>
<evidence type="ECO:0000256" key="2">
    <source>
        <dbReference type="ARBA" id="ARBA00022553"/>
    </source>
</evidence>
<dbReference type="InterPro" id="IPR044210">
    <property type="entry name" value="Tfc3-like"/>
</dbReference>
<reference evidence="9" key="1">
    <citation type="submission" date="2025-08" db="UniProtKB">
        <authorList>
            <consortium name="RefSeq"/>
        </authorList>
    </citation>
    <scope>IDENTIFICATION</scope>
</reference>
<keyword evidence="4" id="KW-0804">Transcription</keyword>
<keyword evidence="5" id="KW-0539">Nucleus</keyword>
<evidence type="ECO:0000256" key="4">
    <source>
        <dbReference type="ARBA" id="ARBA00023163"/>
    </source>
</evidence>
<keyword evidence="3" id="KW-0238">DNA-binding</keyword>
<dbReference type="Proteomes" id="UP000695022">
    <property type="component" value="Unplaced"/>
</dbReference>
<name>A0ABM1E2Y7_PRICU</name>
<evidence type="ECO:0000256" key="1">
    <source>
        <dbReference type="ARBA" id="ARBA00004123"/>
    </source>
</evidence>
<feature type="domain" description="General transcription factor 3C polypeptide 1 winged-helix" evidence="7">
    <location>
        <begin position="2"/>
        <end position="60"/>
    </location>
</feature>
<sequence>MDFLESCLDEIALEGLDGVTVSVLWMRLGNRQDFPLKLDDDSKIYIWSWLSRSTDVEFYELVELRHPLVLTNRFQNVCPNAGVIVEVEPPKDIYPISIVNNDGVRGSCSTYKTRHNITAEIRTSPPVALSQAMNTWGDGLVIVASQPCRELSIYGPEQRPALEINDLQYCILERVGRSRYLGEVTLGLASLTVFGESPKSMFYHLKLLVRMGIITKQAESMNGWEHDTKPLSS</sequence>
<dbReference type="Pfam" id="PF23704">
    <property type="entry name" value="WHD_GTF3C1_N"/>
    <property type="match status" value="1"/>
</dbReference>
<accession>A0ABM1E2Y7</accession>
<feature type="domain" description="B-block binding subunit of TFIIIC" evidence="6">
    <location>
        <begin position="166"/>
        <end position="229"/>
    </location>
</feature>
<proteinExistence type="predicted"/>
<evidence type="ECO:0000313" key="8">
    <source>
        <dbReference type="Proteomes" id="UP000695022"/>
    </source>
</evidence>
<evidence type="ECO:0000256" key="5">
    <source>
        <dbReference type="ARBA" id="ARBA00023242"/>
    </source>
</evidence>
<evidence type="ECO:0000259" key="6">
    <source>
        <dbReference type="Pfam" id="PF04182"/>
    </source>
</evidence>
<comment type="subcellular location">
    <subcellularLocation>
        <location evidence="1">Nucleus</location>
    </subcellularLocation>
</comment>
<dbReference type="Pfam" id="PF04182">
    <property type="entry name" value="B-block_TFIIIC"/>
    <property type="match status" value="1"/>
</dbReference>
<dbReference type="PANTHER" id="PTHR15180:SF1">
    <property type="entry name" value="GENERAL TRANSCRIPTION FACTOR 3C POLYPEPTIDE 1"/>
    <property type="match status" value="1"/>
</dbReference>
<dbReference type="InterPro" id="IPR056428">
    <property type="entry name" value="WH_GTF3C1"/>
</dbReference>